<gene>
    <name evidence="1" type="ORF">HK414_10625</name>
</gene>
<dbReference type="EMBL" id="CP053418">
    <property type="protein sequence ID" value="QJW84171.1"/>
    <property type="molecule type" value="Genomic_DNA"/>
</dbReference>
<name>A0ABX6P4W6_9BURK</name>
<proteinExistence type="predicted"/>
<reference evidence="1 2" key="1">
    <citation type="submission" date="2020-05" db="EMBL/GenBank/DDBJ databases">
        <title>Ramlibacter rhizophilus sp. nov., isolated from rhizosphere soil of national flower Mugunghwa from South Korea.</title>
        <authorList>
            <person name="Zheng-Fei Y."/>
            <person name="Huan T."/>
        </authorList>
    </citation>
    <scope>NUCLEOTIDE SEQUENCE [LARGE SCALE GENOMIC DNA]</scope>
    <source>
        <strain evidence="1 2">H242</strain>
    </source>
</reference>
<evidence type="ECO:0000313" key="1">
    <source>
        <dbReference type="EMBL" id="QJW84171.1"/>
    </source>
</evidence>
<dbReference type="Proteomes" id="UP000500826">
    <property type="component" value="Chromosome"/>
</dbReference>
<keyword evidence="2" id="KW-1185">Reference proteome</keyword>
<organism evidence="1 2">
    <name type="scientific">Ramlibacter terrae</name>
    <dbReference type="NCBI Taxonomy" id="2732511"/>
    <lineage>
        <taxon>Bacteria</taxon>
        <taxon>Pseudomonadati</taxon>
        <taxon>Pseudomonadota</taxon>
        <taxon>Betaproteobacteria</taxon>
        <taxon>Burkholderiales</taxon>
        <taxon>Comamonadaceae</taxon>
        <taxon>Ramlibacter</taxon>
    </lineage>
</organism>
<accession>A0ABX6P4W6</accession>
<protein>
    <submittedName>
        <fullName evidence="1">Uncharacterized protein</fullName>
    </submittedName>
</protein>
<evidence type="ECO:0000313" key="2">
    <source>
        <dbReference type="Proteomes" id="UP000500826"/>
    </source>
</evidence>
<sequence>METQELKQAIERIEHATDDAKRALQSGNVPQALRQQVEDFHQQASQAKKSGASDEALLRDTVLKLEQAADKAKAACQQAGGDVSADLKQAVERAHDEASKVKKQIRAGSAA</sequence>